<evidence type="ECO:0000313" key="2">
    <source>
        <dbReference type="EMBL" id="GLB47816.1"/>
    </source>
</evidence>
<evidence type="ECO:0000256" key="1">
    <source>
        <dbReference type="SAM" id="SignalP"/>
    </source>
</evidence>
<dbReference type="Pfam" id="PF16120">
    <property type="entry name" value="DUF4836"/>
    <property type="match status" value="1"/>
</dbReference>
<accession>A0ABQ5MES6</accession>
<proteinExistence type="predicted"/>
<keyword evidence="1" id="KW-0732">Signal</keyword>
<organism evidence="2 3">
    <name type="scientific">Neptunitalea lumnitzerae</name>
    <dbReference type="NCBI Taxonomy" id="2965509"/>
    <lineage>
        <taxon>Bacteria</taxon>
        <taxon>Pseudomonadati</taxon>
        <taxon>Bacteroidota</taxon>
        <taxon>Flavobacteriia</taxon>
        <taxon>Flavobacteriales</taxon>
        <taxon>Flavobacteriaceae</taxon>
        <taxon>Neptunitalea</taxon>
    </lineage>
</organism>
<dbReference type="InterPro" id="IPR032276">
    <property type="entry name" value="DUF4836"/>
</dbReference>
<evidence type="ECO:0000313" key="3">
    <source>
        <dbReference type="Proteomes" id="UP001143543"/>
    </source>
</evidence>
<feature type="signal peptide" evidence="1">
    <location>
        <begin position="1"/>
        <end position="25"/>
    </location>
</feature>
<name>A0ABQ5MES6_9FLAO</name>
<comment type="caution">
    <text evidence="2">The sequence shown here is derived from an EMBL/GenBank/DDBJ whole genome shotgun (WGS) entry which is preliminary data.</text>
</comment>
<dbReference type="PROSITE" id="PS51257">
    <property type="entry name" value="PROKAR_LIPOPROTEIN"/>
    <property type="match status" value="1"/>
</dbReference>
<reference evidence="2" key="1">
    <citation type="submission" date="2022-07" db="EMBL/GenBank/DDBJ databases">
        <title>Taxonomy of Novel Oxalotrophic and Methylotrophic Bacteria.</title>
        <authorList>
            <person name="Sahin N."/>
            <person name="Tani A."/>
        </authorList>
    </citation>
    <scope>NUCLEOTIDE SEQUENCE</scope>
    <source>
        <strain evidence="2">Y10</strain>
    </source>
</reference>
<evidence type="ECO:0008006" key="4">
    <source>
        <dbReference type="Google" id="ProtNLM"/>
    </source>
</evidence>
<sequence length="538" mass="59943">MQSFFKMGYLKVSAFLLAISFFASCSNVPDTVESLPATTQFVTVLNIPAIAEKGNFDEVKEFKSFKMASSELKTESKELAELFDGFMDDPASSGIKLNSDAFVCLINETASEKYMGLLLALNDGDNFKEFLKKVFKAADQNYDLGVSKEYGFNTVWIADEALVAWDDHKAIFLSGLTYRAKRNLEFTMNELFEGNEGGLVANDSFNEFYSNKEDVSMWYSGDLIAEAMSMNPRAASLPLDKLEGSYLYTYLNFEEGEISVTAKFKPSEELIEELGTDGSQVASFNKDLVKYLPKKSLIAMSGAADMPLFAEAVKGNPSYDMMTGMVEGQLGISLDELYRSFGGSFVITLSDFTVIEVPYYPGSMEMEEKPLPEVNLVLDITNKDLVPMLLKKFPPEMISNNGSYYEIRLDSSYKCYLNYNSDAVLVTTSLDAAKAFGKGGLDANLGDTVVGEQISENPFYMYLDLDFSRYPQEMVESSSVTNNPVAAGYIKTWNEFADGVEVKYQGDFTVQGTFRLKDENNNSLFAIFKLMDTMVQDL</sequence>
<dbReference type="EMBL" id="BRVO01000001">
    <property type="protein sequence ID" value="GLB47816.1"/>
    <property type="molecule type" value="Genomic_DNA"/>
</dbReference>
<protein>
    <recommendedName>
        <fullName evidence="4">DUF4836 family protein</fullName>
    </recommendedName>
</protein>
<gene>
    <name evidence="2" type="ORF">Y10_01840</name>
</gene>
<feature type="chain" id="PRO_5045355199" description="DUF4836 family protein" evidence="1">
    <location>
        <begin position="26"/>
        <end position="538"/>
    </location>
</feature>
<dbReference type="Proteomes" id="UP001143543">
    <property type="component" value="Unassembled WGS sequence"/>
</dbReference>
<keyword evidence="3" id="KW-1185">Reference proteome</keyword>
<dbReference type="RefSeq" id="WP_281763481.1">
    <property type="nucleotide sequence ID" value="NZ_BRVO01000001.1"/>
</dbReference>